<dbReference type="Gene3D" id="2.30.29.30">
    <property type="entry name" value="Pleckstrin-homology domain (PH domain)/Phosphotyrosine-binding domain (PTB)"/>
    <property type="match status" value="1"/>
</dbReference>
<protein>
    <submittedName>
        <fullName evidence="4">Rho GTPase activating protein 23b</fullName>
    </submittedName>
</protein>
<reference evidence="4" key="3">
    <citation type="submission" date="2025-09" db="UniProtKB">
        <authorList>
            <consortium name="Ensembl"/>
        </authorList>
    </citation>
    <scope>IDENTIFICATION</scope>
</reference>
<dbReference type="SMART" id="SM00324">
    <property type="entry name" value="RhoGAP"/>
    <property type="match status" value="1"/>
</dbReference>
<dbReference type="InterPro" id="IPR011993">
    <property type="entry name" value="PH-like_dom_sf"/>
</dbReference>
<dbReference type="Gene3D" id="1.10.555.10">
    <property type="entry name" value="Rho GTPase activation protein"/>
    <property type="match status" value="1"/>
</dbReference>
<evidence type="ECO:0000313" key="4">
    <source>
        <dbReference type="Ensembl" id="ENSSFAP00005021494.1"/>
    </source>
</evidence>
<dbReference type="Proteomes" id="UP000472267">
    <property type="component" value="Chromosome 8"/>
</dbReference>
<dbReference type="InParanoid" id="A0A672H320"/>
<dbReference type="GO" id="GO:0005096">
    <property type="term" value="F:GTPase activator activity"/>
    <property type="evidence" value="ECO:0007669"/>
    <property type="project" value="UniProtKB-KW"/>
</dbReference>
<evidence type="ECO:0000313" key="5">
    <source>
        <dbReference type="Proteomes" id="UP000472267"/>
    </source>
</evidence>
<dbReference type="OMA" id="WIIFRRN"/>
<dbReference type="CDD" id="cd01253">
    <property type="entry name" value="PH_ARHGAP21-like"/>
    <property type="match status" value="1"/>
</dbReference>
<organism evidence="4 5">
    <name type="scientific">Salarias fasciatus</name>
    <name type="common">Jewelled blenny</name>
    <name type="synonym">Blennius fasciatus</name>
    <dbReference type="NCBI Taxonomy" id="181472"/>
    <lineage>
        <taxon>Eukaryota</taxon>
        <taxon>Metazoa</taxon>
        <taxon>Chordata</taxon>
        <taxon>Craniata</taxon>
        <taxon>Vertebrata</taxon>
        <taxon>Euteleostomi</taxon>
        <taxon>Actinopterygii</taxon>
        <taxon>Neopterygii</taxon>
        <taxon>Teleostei</taxon>
        <taxon>Neoteleostei</taxon>
        <taxon>Acanthomorphata</taxon>
        <taxon>Ovalentaria</taxon>
        <taxon>Blenniimorphae</taxon>
        <taxon>Blenniiformes</taxon>
        <taxon>Blennioidei</taxon>
        <taxon>Blenniidae</taxon>
        <taxon>Salariinae</taxon>
        <taxon>Salarias</taxon>
    </lineage>
</organism>
<proteinExistence type="predicted"/>
<dbReference type="PROSITE" id="PS50238">
    <property type="entry name" value="RHOGAP"/>
    <property type="match status" value="1"/>
</dbReference>
<sequence length="510" mass="57934">CDEGLNSFREENRVFCKLPKRVKSFFTDGSLESLRVQEEARSKRHSTSELGTITFSDVRREGWLHYKQILTEKGKKVGGGMRPWKRAFSVLRSHSLFLYKDKREAVLHGAGAGPGAGPGQDEHPPISIRGCLVDIAYSETKRKHALRLTTQDFCEYLLQAEDRDDMLAWIKVIRENSKTDNEEIGSSRQALINKKLNDYRKHSLTGTKPDSSPRASRMSMMPPFLLAKTENSTVNRGSRCGQSPLGPNALRSPDSYENKALWGINIMKKTKKVDSPKAFGVRLEDCQPAVHHKVNSCPWWWRCAVAWWRLRAWTSTRLRRSACSHDGVVSWPHGLWRVLCNLDVRGAAHSHDVASMLMPAVFPISPHPEKYNDFIAANRMEDAEDRLKTMKKLIQNLPDHYHHTLRFLVEHLKKVADHAEKNKMEPRNLALVFGPTLVRTSEDNMTDMVTHMADRYKIVETLILGSLEAPSNKTHTDQTGITASGIETRLIDWSRLKLAASQKQPQSVVS</sequence>
<dbReference type="SMART" id="SM00233">
    <property type="entry name" value="PH"/>
    <property type="match status" value="1"/>
</dbReference>
<evidence type="ECO:0000259" key="2">
    <source>
        <dbReference type="PROSITE" id="PS50003"/>
    </source>
</evidence>
<accession>A0A672H320</accession>
<dbReference type="Pfam" id="PF00169">
    <property type="entry name" value="PH"/>
    <property type="match status" value="1"/>
</dbReference>
<dbReference type="PANTHER" id="PTHR23175">
    <property type="entry name" value="PDZ DOMAIN-CONTAINING PROTEIN"/>
    <property type="match status" value="1"/>
</dbReference>
<reference evidence="4" key="1">
    <citation type="submission" date="2019-06" db="EMBL/GenBank/DDBJ databases">
        <authorList>
            <consortium name="Wellcome Sanger Institute Data Sharing"/>
        </authorList>
    </citation>
    <scope>NUCLEOTIDE SEQUENCE [LARGE SCALE GENOMIC DNA]</scope>
</reference>
<dbReference type="AlphaFoldDB" id="A0A672H320"/>
<evidence type="ECO:0000256" key="1">
    <source>
        <dbReference type="ARBA" id="ARBA00022468"/>
    </source>
</evidence>
<dbReference type="Pfam" id="PF00620">
    <property type="entry name" value="RhoGAP"/>
    <property type="match status" value="1"/>
</dbReference>
<dbReference type="PANTHER" id="PTHR23175:SF5">
    <property type="entry name" value="RHO GTPASE-ACTIVATING PROTEIN 23"/>
    <property type="match status" value="1"/>
</dbReference>
<name>A0A672H320_SALFA</name>
<dbReference type="InterPro" id="IPR000198">
    <property type="entry name" value="RhoGAP_dom"/>
</dbReference>
<keyword evidence="5" id="KW-1185">Reference proteome</keyword>
<dbReference type="SUPFAM" id="SSF48350">
    <property type="entry name" value="GTPase activation domain, GAP"/>
    <property type="match status" value="1"/>
</dbReference>
<feature type="domain" description="PH" evidence="2">
    <location>
        <begin position="57"/>
        <end position="178"/>
    </location>
</feature>
<dbReference type="InterPro" id="IPR008936">
    <property type="entry name" value="Rho_GTPase_activation_prot"/>
</dbReference>
<dbReference type="SUPFAM" id="SSF50729">
    <property type="entry name" value="PH domain-like"/>
    <property type="match status" value="1"/>
</dbReference>
<dbReference type="Ensembl" id="ENSSFAT00005022409.1">
    <property type="protein sequence ID" value="ENSSFAP00005021494.1"/>
    <property type="gene ID" value="ENSSFAG00005011226.1"/>
</dbReference>
<evidence type="ECO:0000259" key="3">
    <source>
        <dbReference type="PROSITE" id="PS50238"/>
    </source>
</evidence>
<dbReference type="GO" id="GO:0007165">
    <property type="term" value="P:signal transduction"/>
    <property type="evidence" value="ECO:0007669"/>
    <property type="project" value="InterPro"/>
</dbReference>
<reference evidence="4" key="2">
    <citation type="submission" date="2025-08" db="UniProtKB">
        <authorList>
            <consortium name="Ensembl"/>
        </authorList>
    </citation>
    <scope>IDENTIFICATION</scope>
</reference>
<feature type="domain" description="Rho-GAP" evidence="3">
    <location>
        <begin position="281"/>
        <end position="470"/>
    </location>
</feature>
<dbReference type="InterPro" id="IPR001849">
    <property type="entry name" value="PH_domain"/>
</dbReference>
<keyword evidence="1" id="KW-0343">GTPase activation</keyword>
<dbReference type="PROSITE" id="PS50003">
    <property type="entry name" value="PH_DOMAIN"/>
    <property type="match status" value="1"/>
</dbReference>